<sequence length="242" mass="26506">MTSEMTDQEIERGAKLLLADFEAKQAGEASFADPDVPGVVFIGGKPMMEDTKGRLVPVANVKPADKLTDQTVRKMIDFARELSAQIGRFKGHCFDDVGSLQALIAEQYGASIGGAKGNISLSTFDGRQKVTVQVADQLTFGPELQAAKKLVDACLGDWSTGSRDELIAVVNRAFQVDKEGQINRAELFMLLRVEIDDERWKNAMAAVRDSIRVIGSKTYIRFHERDTANGPWRSITIDLAAA</sequence>
<keyword evidence="2" id="KW-1185">Reference proteome</keyword>
<dbReference type="InterPro" id="IPR021505">
    <property type="entry name" value="Phage_B3_Orf6"/>
</dbReference>
<evidence type="ECO:0000313" key="1">
    <source>
        <dbReference type="EMBL" id="MDQ0439933.1"/>
    </source>
</evidence>
<reference evidence="1 2" key="1">
    <citation type="submission" date="2023-07" db="EMBL/GenBank/DDBJ databases">
        <title>Genomic Encyclopedia of Type Strains, Phase IV (KMG-IV): sequencing the most valuable type-strain genomes for metagenomic binning, comparative biology and taxonomic classification.</title>
        <authorList>
            <person name="Goeker M."/>
        </authorList>
    </citation>
    <scope>NUCLEOTIDE SEQUENCE [LARGE SCALE GENOMIC DNA]</scope>
    <source>
        <strain evidence="1 2">B6-8</strain>
    </source>
</reference>
<dbReference type="EMBL" id="JAUSVO010000006">
    <property type="protein sequence ID" value="MDQ0439933.1"/>
    <property type="molecule type" value="Genomic_DNA"/>
</dbReference>
<dbReference type="RefSeq" id="WP_307258991.1">
    <property type="nucleotide sequence ID" value="NZ_JAPKNG010000006.1"/>
</dbReference>
<accession>A0ABU0HDL4</accession>
<dbReference type="Proteomes" id="UP001241603">
    <property type="component" value="Unassembled WGS sequence"/>
</dbReference>
<organism evidence="1 2">
    <name type="scientific">Kaistia dalseonensis</name>
    <dbReference type="NCBI Taxonomy" id="410840"/>
    <lineage>
        <taxon>Bacteria</taxon>
        <taxon>Pseudomonadati</taxon>
        <taxon>Pseudomonadota</taxon>
        <taxon>Alphaproteobacteria</taxon>
        <taxon>Hyphomicrobiales</taxon>
        <taxon>Kaistiaceae</taxon>
        <taxon>Kaistia</taxon>
    </lineage>
</organism>
<evidence type="ECO:0000313" key="2">
    <source>
        <dbReference type="Proteomes" id="UP001241603"/>
    </source>
</evidence>
<gene>
    <name evidence="1" type="ORF">QO014_004339</name>
</gene>
<dbReference type="Pfam" id="PF11363">
    <property type="entry name" value="DUF3164"/>
    <property type="match status" value="1"/>
</dbReference>
<protein>
    <recommendedName>
        <fullName evidence="3">Sulfate transporter</fullName>
    </recommendedName>
</protein>
<evidence type="ECO:0008006" key="3">
    <source>
        <dbReference type="Google" id="ProtNLM"/>
    </source>
</evidence>
<comment type="caution">
    <text evidence="1">The sequence shown here is derived from an EMBL/GenBank/DDBJ whole genome shotgun (WGS) entry which is preliminary data.</text>
</comment>
<proteinExistence type="predicted"/>
<name>A0ABU0HDL4_9HYPH</name>